<dbReference type="Pfam" id="PF13583">
    <property type="entry name" value="Reprolysin_4"/>
    <property type="match status" value="1"/>
</dbReference>
<dbReference type="InterPro" id="IPR024079">
    <property type="entry name" value="MetalloPept_cat_dom_sf"/>
</dbReference>
<feature type="chain" id="PRO_5045069187" description="Peptidase M12B domain-containing protein" evidence="1">
    <location>
        <begin position="29"/>
        <end position="714"/>
    </location>
</feature>
<dbReference type="SUPFAM" id="SSF55486">
    <property type="entry name" value="Metalloproteases ('zincins'), catalytic domain"/>
    <property type="match status" value="1"/>
</dbReference>
<feature type="domain" description="Peptidase M12B" evidence="2">
    <location>
        <begin position="239"/>
        <end position="435"/>
    </location>
</feature>
<organism evidence="3 4">
    <name type="scientific">Thiothrix litoralis</name>
    <dbReference type="NCBI Taxonomy" id="2891210"/>
    <lineage>
        <taxon>Bacteria</taxon>
        <taxon>Pseudomonadati</taxon>
        <taxon>Pseudomonadota</taxon>
        <taxon>Gammaproteobacteria</taxon>
        <taxon>Thiotrichales</taxon>
        <taxon>Thiotrichaceae</taxon>
        <taxon>Thiothrix</taxon>
    </lineage>
</organism>
<sequence length="714" mass="75856">MPTTQKISHKFVGAATVLLMTSVSILHADETVWQDVPQADIAASTSTIRSMLVSDTITAQLEKYRSLTLDENRVKLQLLLAGSAANVVPGTVISLPLPDNTFANVEITPIENASPEIAKLTPNYRAWTVKGTDGKIIDGIIDVSNTGFHAMLNLSNGDTTFIDPTTSTGQRQYASFSKQSNTKMFEHLNWTCGTPDTQTASFSTTVPALTTSLDTIDTTTTSTYRAAAASSQPHGENVLIYDLIVAATDEYTKSHGGSRNAALEQIRRTIDRVNLVMKTDLSIQLRLVGDGRMVADGTGKDGYSDSNDTSLTHLKQLLDQNEAAFKAAGIPSSSYDIGHLFGGINIGGLADVGSVCDSSILRPHLKARGFSGIGKGEIDATVSLDVVAHELGHQLGANHTFNTNGCSSREAKTAVEPGSGSTIMSYAGRCNPSDIIVQNADAMYHNKSIAEILTATHYGIDRACATSYQILNKRTNSQNRNPTITLSNTSYRIPPQTPFVLDAGLGSDADLDTLKYSWEQEDTGVASTANVDLGGNVVTGNNALIRARLPQASPIRTIPQMADLMAGTKSAGEVLPITERSLTFVLNARDGYGGLAGRVVVVNTVNPLAPSASRPFKVTAPNTTKLTPGGKQTVTWDVAGTNNAKNINCQAVDIAVTSDDGKSFTTLLSRVANNGSAQVTLPQTIGTKSHIRVKCNNNIFFSLSATTPHVAKPK</sequence>
<dbReference type="InterPro" id="IPR001590">
    <property type="entry name" value="Peptidase_M12B"/>
</dbReference>
<evidence type="ECO:0000259" key="2">
    <source>
        <dbReference type="PROSITE" id="PS50215"/>
    </source>
</evidence>
<dbReference type="PROSITE" id="PS50215">
    <property type="entry name" value="ADAM_MEPRO"/>
    <property type="match status" value="1"/>
</dbReference>
<gene>
    <name evidence="3" type="ORF">J9253_13555</name>
</gene>
<name>A0ABX7WQ09_9GAMM</name>
<evidence type="ECO:0000313" key="3">
    <source>
        <dbReference type="EMBL" id="QTR45032.1"/>
    </source>
</evidence>
<proteinExistence type="predicted"/>
<dbReference type="RefSeq" id="WP_210221465.1">
    <property type="nucleotide sequence ID" value="NZ_CP072801.1"/>
</dbReference>
<evidence type="ECO:0000256" key="1">
    <source>
        <dbReference type="SAM" id="SignalP"/>
    </source>
</evidence>
<evidence type="ECO:0000313" key="4">
    <source>
        <dbReference type="Proteomes" id="UP000672039"/>
    </source>
</evidence>
<accession>A0ABX7WQ09</accession>
<dbReference type="Gene3D" id="3.40.390.10">
    <property type="entry name" value="Collagenase (Catalytic Domain)"/>
    <property type="match status" value="1"/>
</dbReference>
<dbReference type="Proteomes" id="UP000672039">
    <property type="component" value="Chromosome"/>
</dbReference>
<reference evidence="3 4" key="1">
    <citation type="submission" date="2021-04" db="EMBL/GenBank/DDBJ databases">
        <title>Genomics, taxonomy and metabolism of representatives of sulfur bacteria of the genus Thiothrix: Thiothrix fructosivorans QT, Thiothrix unzii A1T and three new species, Thiothrix subterranea sp. nov., Thiothrix litoralis sp. nov. and 'Candidatus Thiothrix anitrata' sp. nov.</title>
        <authorList>
            <person name="Ravin N.V."/>
            <person name="Smolyakov D."/>
            <person name="Rudenko T.S."/>
            <person name="Mardanov A.V."/>
            <person name="Beletsky A.V."/>
            <person name="Markov N.D."/>
            <person name="Fomenkov A.I."/>
            <person name="Roberts R.J."/>
            <person name="Karnachuk O.V."/>
            <person name="Novikov A."/>
            <person name="Grabovich M.Y."/>
        </authorList>
    </citation>
    <scope>NUCLEOTIDE SEQUENCE [LARGE SCALE GENOMIC DNA]</scope>
    <source>
        <strain evidence="3 4">AS</strain>
    </source>
</reference>
<feature type="signal peptide" evidence="1">
    <location>
        <begin position="1"/>
        <end position="28"/>
    </location>
</feature>
<keyword evidence="1" id="KW-0732">Signal</keyword>
<dbReference type="EMBL" id="CP072801">
    <property type="protein sequence ID" value="QTR45032.1"/>
    <property type="molecule type" value="Genomic_DNA"/>
</dbReference>
<protein>
    <recommendedName>
        <fullName evidence="2">Peptidase M12B domain-containing protein</fullName>
    </recommendedName>
</protein>
<keyword evidence="4" id="KW-1185">Reference proteome</keyword>